<dbReference type="InterPro" id="IPR047012">
    <property type="entry name" value="ICAM_VCAM"/>
</dbReference>
<dbReference type="PANTHER" id="PTHR13771:SF14">
    <property type="entry name" value="VASCULAR CELL ADHESION PROTEIN 1"/>
    <property type="match status" value="1"/>
</dbReference>
<feature type="domain" description="Ig-like" evidence="13">
    <location>
        <begin position="12"/>
        <end position="103"/>
    </location>
</feature>
<keyword evidence="9" id="KW-0325">Glycoprotein</keyword>
<evidence type="ECO:0000256" key="5">
    <source>
        <dbReference type="ARBA" id="ARBA00022889"/>
    </source>
</evidence>
<dbReference type="CDD" id="cd00096">
    <property type="entry name" value="Ig"/>
    <property type="match status" value="2"/>
</dbReference>
<feature type="transmembrane region" description="Helical" evidence="11">
    <location>
        <begin position="776"/>
        <end position="797"/>
    </location>
</feature>
<keyword evidence="4" id="KW-0677">Repeat</keyword>
<dbReference type="CTD" id="561971"/>
<keyword evidence="5" id="KW-0130">Cell adhesion</keyword>
<evidence type="ECO:0000259" key="13">
    <source>
        <dbReference type="PROSITE" id="PS50835"/>
    </source>
</evidence>
<sequence>MALTLMAMFIIPASGLSFVSLSPKDPVWRAGDRGELRCRAAGCTAPASFSWTSLEDKPLYSAATSNTSESALLFERVRPQHENLVLCRVTCGGQTKQQRAKIRVYSFPKEPVITGNEEMLMGENNTLTCTVPDVYPPENLHITWLRGETVLHQEMGAEGPMTNVSSKYTYTPTPEDNGRTITCRARHELEGVPEEQSSRETSATMNVLYAPQDIRISEMTVVQEGESFTLTCEADGKPRPEIRWRKLGEGGDPVTVGGGKSLIFREAMPSHAGEYECEMSNTVGHKTARVGVTVQGPPRNTTIVVTPAGELKEGDIVTISCNSQAIPAPHVVLRRLPEHQGTDLQSNHSPTAFVKLSPAKLADAGLYECEASNQFGSQKDSTLLHITAFPLEVDLSPGNGVITVEMGSSLLLSCRATGCPSPVFFWKNRLDGPVRSRVETQGNVSEVLLQPAELMDDSAYTCEVHCGSVRKVRHTEIKVFSFPTDPVIVSAEALVEGQQAAIGCVVSNVFPASLLQIQWVHQDGLVLLEDGPFDGGLRNVTSVLSFTPGANDQGRQIFCKVTLNMEAVPRNQSQKSVSTTIHLHYPPRNTSIVVSPAGELKEGDHVTITCVSDSMPASRVTLRRVSEGQSVDLQSSPENSISVTLFPAKLDDAGLYECVASNPYGTQKVKTQIRVKAPPRNTTVEVFPSLQVLEGQNITICCKSISFPPPAVVLKKMDSGKELYSPDGTFLLLNLTTNDTGLYLVNVTNDLGYETEIFILHVMERSPSPQPRWHEFIIPAVGLVTTVTTASLIIHYLRKARMKGSYELAKCNAGAL</sequence>
<reference evidence="14 15" key="1">
    <citation type="submission" date="2019-04" db="EMBL/GenBank/DDBJ databases">
        <authorList>
            <consortium name="Wellcome Sanger Institute Data Sharing"/>
        </authorList>
    </citation>
    <scope>NUCLEOTIDE SEQUENCE [LARGE SCALE GENOMIC DNA]</scope>
</reference>
<organism evidence="14 15">
    <name type="scientific">Scleropages formosus</name>
    <name type="common">Asian bonytongue</name>
    <name type="synonym">Osteoglossum formosum</name>
    <dbReference type="NCBI Taxonomy" id="113540"/>
    <lineage>
        <taxon>Eukaryota</taxon>
        <taxon>Metazoa</taxon>
        <taxon>Chordata</taxon>
        <taxon>Craniata</taxon>
        <taxon>Vertebrata</taxon>
        <taxon>Euteleostomi</taxon>
        <taxon>Actinopterygii</taxon>
        <taxon>Neopterygii</taxon>
        <taxon>Teleostei</taxon>
        <taxon>Osteoglossocephala</taxon>
        <taxon>Osteoglossomorpha</taxon>
        <taxon>Osteoglossiformes</taxon>
        <taxon>Osteoglossidae</taxon>
        <taxon>Scleropages</taxon>
    </lineage>
</organism>
<dbReference type="OrthoDB" id="10045578at2759"/>
<keyword evidence="10" id="KW-0393">Immunoglobulin domain</keyword>
<evidence type="ECO:0000256" key="2">
    <source>
        <dbReference type="ARBA" id="ARBA00022692"/>
    </source>
</evidence>
<feature type="domain" description="Ig-like" evidence="13">
    <location>
        <begin position="390"/>
        <end position="478"/>
    </location>
</feature>
<dbReference type="KEGG" id="sfm:108919086"/>
<dbReference type="GeneID" id="108919086"/>
<comment type="subcellular location">
    <subcellularLocation>
        <location evidence="1">Membrane</location>
        <topology evidence="1">Single-pass type I membrane protein</topology>
    </subcellularLocation>
</comment>
<feature type="domain" description="Ig-like" evidence="13">
    <location>
        <begin position="486"/>
        <end position="578"/>
    </location>
</feature>
<feature type="domain" description="Ig-like" evidence="13">
    <location>
        <begin position="298"/>
        <end position="387"/>
    </location>
</feature>
<feature type="domain" description="Ig-like" evidence="13">
    <location>
        <begin position="108"/>
        <end position="202"/>
    </location>
</feature>
<keyword evidence="6 11" id="KW-1133">Transmembrane helix</keyword>
<feature type="signal peptide" evidence="12">
    <location>
        <begin position="1"/>
        <end position="15"/>
    </location>
</feature>
<dbReference type="Proteomes" id="UP000694397">
    <property type="component" value="Chromosome 9"/>
</dbReference>
<dbReference type="Pfam" id="PF08205">
    <property type="entry name" value="C2-set_2"/>
    <property type="match status" value="1"/>
</dbReference>
<evidence type="ECO:0000256" key="9">
    <source>
        <dbReference type="ARBA" id="ARBA00023180"/>
    </source>
</evidence>
<dbReference type="SMART" id="SM00408">
    <property type="entry name" value="IGc2"/>
    <property type="match status" value="5"/>
</dbReference>
<dbReference type="PROSITE" id="PS50835">
    <property type="entry name" value="IG_LIKE"/>
    <property type="match status" value="8"/>
</dbReference>
<feature type="domain" description="Ig-like" evidence="13">
    <location>
        <begin position="587"/>
        <end position="676"/>
    </location>
</feature>
<name>A0A8C9S115_SCLFO</name>
<dbReference type="RefSeq" id="XP_018582364.1">
    <property type="nucleotide sequence ID" value="XM_018726848.2"/>
</dbReference>
<dbReference type="GO" id="GO:0001946">
    <property type="term" value="P:lymphangiogenesis"/>
    <property type="evidence" value="ECO:0007669"/>
    <property type="project" value="Ensembl"/>
</dbReference>
<evidence type="ECO:0000256" key="3">
    <source>
        <dbReference type="ARBA" id="ARBA00022729"/>
    </source>
</evidence>
<reference evidence="14" key="2">
    <citation type="submission" date="2025-08" db="UniProtKB">
        <authorList>
            <consortium name="Ensembl"/>
        </authorList>
    </citation>
    <scope>IDENTIFICATION</scope>
</reference>
<evidence type="ECO:0000313" key="14">
    <source>
        <dbReference type="Ensembl" id="ENSSFOP00015027609.1"/>
    </source>
</evidence>
<dbReference type="InterPro" id="IPR003989">
    <property type="entry name" value="VCAM-1"/>
</dbReference>
<keyword evidence="7 11" id="KW-0472">Membrane</keyword>
<keyword evidence="15" id="KW-1185">Reference proteome</keyword>
<evidence type="ECO:0000256" key="12">
    <source>
        <dbReference type="SAM" id="SignalP"/>
    </source>
</evidence>
<feature type="domain" description="Ig-like" evidence="13">
    <location>
        <begin position="211"/>
        <end position="293"/>
    </location>
</feature>
<evidence type="ECO:0000256" key="6">
    <source>
        <dbReference type="ARBA" id="ARBA00022989"/>
    </source>
</evidence>
<dbReference type="InterPro" id="IPR007110">
    <property type="entry name" value="Ig-like_dom"/>
</dbReference>
<reference evidence="14" key="3">
    <citation type="submission" date="2025-09" db="UniProtKB">
        <authorList>
            <consortium name="Ensembl"/>
        </authorList>
    </citation>
    <scope>IDENTIFICATION</scope>
</reference>
<keyword evidence="3 12" id="KW-0732">Signal</keyword>
<dbReference type="GeneTree" id="ENSGT00940000156511"/>
<evidence type="ECO:0000256" key="8">
    <source>
        <dbReference type="ARBA" id="ARBA00023157"/>
    </source>
</evidence>
<dbReference type="SMART" id="SM00409">
    <property type="entry name" value="IG"/>
    <property type="match status" value="6"/>
</dbReference>
<dbReference type="Pfam" id="PF13927">
    <property type="entry name" value="Ig_3"/>
    <property type="match status" value="3"/>
</dbReference>
<dbReference type="Gene3D" id="2.60.40.10">
    <property type="entry name" value="Immunoglobulins"/>
    <property type="match status" value="8"/>
</dbReference>
<dbReference type="GO" id="GO:0005178">
    <property type="term" value="F:integrin binding"/>
    <property type="evidence" value="ECO:0007669"/>
    <property type="project" value="InterPro"/>
</dbReference>
<evidence type="ECO:0000256" key="4">
    <source>
        <dbReference type="ARBA" id="ARBA00022737"/>
    </source>
</evidence>
<dbReference type="InterPro" id="IPR036179">
    <property type="entry name" value="Ig-like_dom_sf"/>
</dbReference>
<dbReference type="Pfam" id="PF07679">
    <property type="entry name" value="I-set"/>
    <property type="match status" value="1"/>
</dbReference>
<dbReference type="PANTHER" id="PTHR13771">
    <property type="entry name" value="INTERCELLULAR ADHESION MOLECULE"/>
    <property type="match status" value="1"/>
</dbReference>
<dbReference type="PRINTS" id="PR01474">
    <property type="entry name" value="VCAM1"/>
</dbReference>
<dbReference type="InterPro" id="IPR013098">
    <property type="entry name" value="Ig_I-set"/>
</dbReference>
<protein>
    <submittedName>
        <fullName evidence="14">Vascular cell adhesion molecule 1b</fullName>
    </submittedName>
</protein>
<keyword evidence="8" id="KW-1015">Disulfide bond</keyword>
<feature type="chain" id="PRO_5034043035" evidence="12">
    <location>
        <begin position="16"/>
        <end position="816"/>
    </location>
</feature>
<evidence type="ECO:0000256" key="7">
    <source>
        <dbReference type="ARBA" id="ARBA00023136"/>
    </source>
</evidence>
<accession>A0A8C9S115</accession>
<dbReference type="GO" id="GO:0098609">
    <property type="term" value="P:cell-cell adhesion"/>
    <property type="evidence" value="ECO:0007669"/>
    <property type="project" value="InterPro"/>
</dbReference>
<evidence type="ECO:0000256" key="11">
    <source>
        <dbReference type="SAM" id="Phobius"/>
    </source>
</evidence>
<evidence type="ECO:0000313" key="15">
    <source>
        <dbReference type="Proteomes" id="UP000694397"/>
    </source>
</evidence>
<dbReference type="InterPro" id="IPR013162">
    <property type="entry name" value="CD80_C2-set"/>
</dbReference>
<dbReference type="InterPro" id="IPR003987">
    <property type="entry name" value="ICAM_VCAM_N"/>
</dbReference>
<dbReference type="InterPro" id="IPR003599">
    <property type="entry name" value="Ig_sub"/>
</dbReference>
<feature type="domain" description="Ig-like" evidence="13">
    <location>
        <begin position="679"/>
        <end position="758"/>
    </location>
</feature>
<gene>
    <name evidence="14" type="primary">vcam1b</name>
</gene>
<dbReference type="GO" id="GO:0005886">
    <property type="term" value="C:plasma membrane"/>
    <property type="evidence" value="ECO:0007669"/>
    <property type="project" value="TreeGrafter"/>
</dbReference>
<proteinExistence type="predicted"/>
<dbReference type="PRINTS" id="PR01472">
    <property type="entry name" value="ICAMVCAM1"/>
</dbReference>
<evidence type="ECO:0000256" key="10">
    <source>
        <dbReference type="ARBA" id="ARBA00023319"/>
    </source>
</evidence>
<dbReference type="Ensembl" id="ENSSFOT00015027919.2">
    <property type="protein sequence ID" value="ENSSFOP00015027609.1"/>
    <property type="gene ID" value="ENSSFOG00015017729.2"/>
</dbReference>
<keyword evidence="2 11" id="KW-0812">Transmembrane</keyword>
<dbReference type="SUPFAM" id="SSF48726">
    <property type="entry name" value="Immunoglobulin"/>
    <property type="match status" value="8"/>
</dbReference>
<dbReference type="AlphaFoldDB" id="A0A8C9S115"/>
<evidence type="ECO:0000256" key="1">
    <source>
        <dbReference type="ARBA" id="ARBA00004479"/>
    </source>
</evidence>
<dbReference type="InterPro" id="IPR003598">
    <property type="entry name" value="Ig_sub2"/>
</dbReference>
<dbReference type="InterPro" id="IPR013783">
    <property type="entry name" value="Ig-like_fold"/>
</dbReference>